<reference evidence="3 4" key="1">
    <citation type="journal article" date="2022" name="Syst. Appl. Microbiol.">
        <title>Rhodopirellula aestuarii sp. nov., a novel member of the genus Rhodopirellula isolated from brackish sediments collected in the Tagus River estuary, Portugal.</title>
        <authorList>
            <person name="Vitorino I.R."/>
            <person name="Klimek D."/>
            <person name="Calusinska M."/>
            <person name="Lobo-da-Cunha A."/>
            <person name="Vasconcelos V."/>
            <person name="Lage O.M."/>
        </authorList>
    </citation>
    <scope>NUCLEOTIDE SEQUENCE [LARGE SCALE GENOMIC DNA]</scope>
    <source>
        <strain evidence="3 4">ICT_H3.1</strain>
    </source>
</reference>
<dbReference type="Proteomes" id="UP001202961">
    <property type="component" value="Unassembled WGS sequence"/>
</dbReference>
<evidence type="ECO:0000313" key="3">
    <source>
        <dbReference type="EMBL" id="MCM2372447.1"/>
    </source>
</evidence>
<name>A0ABT0U674_9BACT</name>
<evidence type="ECO:0000313" key="4">
    <source>
        <dbReference type="Proteomes" id="UP001202961"/>
    </source>
</evidence>
<dbReference type="InterPro" id="IPR000600">
    <property type="entry name" value="ROK"/>
</dbReference>
<dbReference type="RefSeq" id="WP_250930077.1">
    <property type="nucleotide sequence ID" value="NZ_JAMQBK010000046.1"/>
</dbReference>
<comment type="caution">
    <text evidence="3">The sequence shown here is derived from an EMBL/GenBank/DDBJ whole genome shotgun (WGS) entry which is preliminary data.</text>
</comment>
<dbReference type="SUPFAM" id="SSF53067">
    <property type="entry name" value="Actin-like ATPase domain"/>
    <property type="match status" value="1"/>
</dbReference>
<dbReference type="Pfam" id="PF00480">
    <property type="entry name" value="ROK"/>
    <property type="match status" value="1"/>
</dbReference>
<dbReference type="Gene3D" id="3.30.420.40">
    <property type="match status" value="2"/>
</dbReference>
<dbReference type="EMBL" id="JAMQBK010000046">
    <property type="protein sequence ID" value="MCM2372447.1"/>
    <property type="molecule type" value="Genomic_DNA"/>
</dbReference>
<sequence>MKDIWIGFDLGGTKMLAVAYDNDMKPLARRRRKTRGREGSDNGIARIISTITRLLDENDIDPKRIAAIGIGCPGPIDLNAGRLLSTPNLGWDNVDIQKVLTKQFDCRVAVLNDVDAGVYGEYRFGAAENSRCAVGLFPGTGIGGGCVYEGKILHGAGISCMEIGHTRISAGVRCSGGEIPGTLETEASRLSIAAEAAKLAYRGEAPALLKIAGTDISEIRSGALAESIKNGDKEVKRLIEEAATVIGYAVVNIVHILCPDKIILGGGLVEALEDILLSNVRKVANECVMPVYKNRFKVVAAKLGDDAGVMGSAAWAKMEFGSQIEEENTQKAAAEAAKKEKSSKEEKEKEDAKKEAPKSDDAKKAD</sequence>
<dbReference type="InterPro" id="IPR043129">
    <property type="entry name" value="ATPase_NBD"/>
</dbReference>
<proteinExistence type="inferred from homology"/>
<accession>A0ABT0U674</accession>
<evidence type="ECO:0000256" key="2">
    <source>
        <dbReference type="SAM" id="MobiDB-lite"/>
    </source>
</evidence>
<keyword evidence="4" id="KW-1185">Reference proteome</keyword>
<comment type="similarity">
    <text evidence="1">Belongs to the ROK (NagC/XylR) family.</text>
</comment>
<gene>
    <name evidence="3" type="ORF">NB063_17700</name>
</gene>
<evidence type="ECO:0000256" key="1">
    <source>
        <dbReference type="ARBA" id="ARBA00006479"/>
    </source>
</evidence>
<feature type="compositionally biased region" description="Basic and acidic residues" evidence="2">
    <location>
        <begin position="336"/>
        <end position="366"/>
    </location>
</feature>
<dbReference type="PANTHER" id="PTHR18964:SF149">
    <property type="entry name" value="BIFUNCTIONAL UDP-N-ACETYLGLUCOSAMINE 2-EPIMERASE_N-ACETYLMANNOSAMINE KINASE"/>
    <property type="match status" value="1"/>
</dbReference>
<feature type="region of interest" description="Disordered" evidence="2">
    <location>
        <begin position="326"/>
        <end position="366"/>
    </location>
</feature>
<organism evidence="3 4">
    <name type="scientific">Aporhodopirellula aestuarii</name>
    <dbReference type="NCBI Taxonomy" id="2950107"/>
    <lineage>
        <taxon>Bacteria</taxon>
        <taxon>Pseudomonadati</taxon>
        <taxon>Planctomycetota</taxon>
        <taxon>Planctomycetia</taxon>
        <taxon>Pirellulales</taxon>
        <taxon>Pirellulaceae</taxon>
        <taxon>Aporhodopirellula</taxon>
    </lineage>
</organism>
<protein>
    <submittedName>
        <fullName evidence="3">ROK family protein</fullName>
    </submittedName>
</protein>
<dbReference type="PANTHER" id="PTHR18964">
    <property type="entry name" value="ROK (REPRESSOR, ORF, KINASE) FAMILY"/>
    <property type="match status" value="1"/>
</dbReference>
<dbReference type="CDD" id="cd23763">
    <property type="entry name" value="ASKHA_ATPase_ROK"/>
    <property type="match status" value="1"/>
</dbReference>